<dbReference type="Gene3D" id="2.160.20.80">
    <property type="entry name" value="E3 ubiquitin-protein ligase SopA"/>
    <property type="match status" value="1"/>
</dbReference>
<dbReference type="EMBL" id="NAFI01000180">
    <property type="protein sequence ID" value="OSJ06079.1"/>
    <property type="molecule type" value="Genomic_DNA"/>
</dbReference>
<reference evidence="1 2" key="1">
    <citation type="submission" date="2017-03" db="EMBL/GenBank/DDBJ databases">
        <title>Whole genome sequences of fourteen strains of Bradyrhizobium canariense and one strain of Bradyrhizobium japonicum isolated from Lupinus (Papilionoideae: Genisteae) species in Algeria.</title>
        <authorList>
            <person name="Crovadore J."/>
            <person name="Chekireb D."/>
            <person name="Brachmann A."/>
            <person name="Chablais R."/>
            <person name="Cochard B."/>
            <person name="Lefort F."/>
        </authorList>
    </citation>
    <scope>NUCLEOTIDE SEQUENCE [LARGE SCALE GENOMIC DNA]</scope>
    <source>
        <strain evidence="1 2">UBMA195</strain>
    </source>
</reference>
<gene>
    <name evidence="1" type="ORF">BSZ18_23270</name>
</gene>
<proteinExistence type="predicted"/>
<comment type="caution">
    <text evidence="1">The sequence shown here is derived from an EMBL/GenBank/DDBJ whole genome shotgun (WGS) entry which is preliminary data.</text>
</comment>
<dbReference type="InterPro" id="IPR001646">
    <property type="entry name" value="5peptide_repeat"/>
</dbReference>
<dbReference type="AlphaFoldDB" id="A0A1X3GN22"/>
<accession>A0A1X3GN22</accession>
<dbReference type="Pfam" id="PF00805">
    <property type="entry name" value="Pentapeptide"/>
    <property type="match status" value="1"/>
</dbReference>
<organism evidence="1 2">
    <name type="scientific">Bradyrhizobium canariense</name>
    <dbReference type="NCBI Taxonomy" id="255045"/>
    <lineage>
        <taxon>Bacteria</taxon>
        <taxon>Pseudomonadati</taxon>
        <taxon>Pseudomonadota</taxon>
        <taxon>Alphaproteobacteria</taxon>
        <taxon>Hyphomicrobiales</taxon>
        <taxon>Nitrobacteraceae</taxon>
        <taxon>Bradyrhizobium</taxon>
    </lineage>
</organism>
<dbReference type="SUPFAM" id="SSF141571">
    <property type="entry name" value="Pentapeptide repeat-like"/>
    <property type="match status" value="1"/>
</dbReference>
<protein>
    <recommendedName>
        <fullName evidence="3">Pentapeptide repeat-containing protein</fullName>
    </recommendedName>
</protein>
<evidence type="ECO:0000313" key="2">
    <source>
        <dbReference type="Proteomes" id="UP000193553"/>
    </source>
</evidence>
<dbReference type="Proteomes" id="UP000193553">
    <property type="component" value="Unassembled WGS sequence"/>
</dbReference>
<sequence>MCSRRRRWAFLEVPTKESSCRSCFPKRWPEAIRLPDWWLFLDRKSTLKTEDTLQASIPVDVLQLAERFLDSDLGNFADQVRFLNLNPARDLRHADLADVDLSNSDLRGFDFTDADLRGAFGVNVVWDASTCFEGAHTENSVFSYLLSKKEFLEANPDYADRVARLRNEHWANVILAVEGMLRADRESGNALKIAKAVFDDSKNLTVKAEILLYLGLAVDTKEEHKAFIYHTLAQFEQKPSVLRSCIRTLRSLYVHDLDAFNVMTRFIGHSDEKISQEAATGVLSSKHLLDAPERVRKALLSSEFSLTRRAYVERVAKIELRQSCELLLDTTVNGYLDFVKPISNDTILRMSRRSLMNPSLDGLEARRTIASMVDPRPQGFLSVAHDSVLLRARLIKKVLGTIRGKYGVPFQTEQAALPDEII</sequence>
<evidence type="ECO:0000313" key="1">
    <source>
        <dbReference type="EMBL" id="OSJ06079.1"/>
    </source>
</evidence>
<evidence type="ECO:0008006" key="3">
    <source>
        <dbReference type="Google" id="ProtNLM"/>
    </source>
</evidence>
<name>A0A1X3GN22_9BRAD</name>